<gene>
    <name evidence="7" type="ORF">TI39_contig4259g00002</name>
</gene>
<dbReference type="Pfam" id="PF01494">
    <property type="entry name" value="FAD_binding_3"/>
    <property type="match status" value="2"/>
</dbReference>
<keyword evidence="7" id="KW-0503">Monooxygenase</keyword>
<dbReference type="Proteomes" id="UP000033647">
    <property type="component" value="Unassembled WGS sequence"/>
</dbReference>
<evidence type="ECO:0000256" key="1">
    <source>
        <dbReference type="ARBA" id="ARBA00007801"/>
    </source>
</evidence>
<evidence type="ECO:0000259" key="5">
    <source>
        <dbReference type="Pfam" id="PF01494"/>
    </source>
</evidence>
<feature type="domain" description="Phenol hydroxylase-like C-terminal dimerisation" evidence="6">
    <location>
        <begin position="455"/>
        <end position="645"/>
    </location>
</feature>
<keyword evidence="2" id="KW-0285">Flavoprotein</keyword>
<dbReference type="Gene3D" id="3.40.30.20">
    <property type="match status" value="1"/>
</dbReference>
<comment type="caution">
    <text evidence="7">The sequence shown here is derived from an EMBL/GenBank/DDBJ whole genome shotgun (WGS) entry which is preliminary data.</text>
</comment>
<dbReference type="Gene3D" id="3.30.9.10">
    <property type="entry name" value="D-Amino Acid Oxidase, subunit A, domain 2"/>
    <property type="match status" value="1"/>
</dbReference>
<dbReference type="GO" id="GO:0071949">
    <property type="term" value="F:FAD binding"/>
    <property type="evidence" value="ECO:0007669"/>
    <property type="project" value="InterPro"/>
</dbReference>
<name>A0A0F4G9S9_9PEZI</name>
<evidence type="ECO:0000256" key="2">
    <source>
        <dbReference type="ARBA" id="ARBA00022630"/>
    </source>
</evidence>
<dbReference type="SUPFAM" id="SSF52833">
    <property type="entry name" value="Thioredoxin-like"/>
    <property type="match status" value="1"/>
</dbReference>
<evidence type="ECO:0000256" key="4">
    <source>
        <dbReference type="ARBA" id="ARBA00023002"/>
    </source>
</evidence>
<feature type="domain" description="FAD-binding" evidence="5">
    <location>
        <begin position="198"/>
        <end position="417"/>
    </location>
</feature>
<dbReference type="SUPFAM" id="SSF54373">
    <property type="entry name" value="FAD-linked reductases, C-terminal domain"/>
    <property type="match status" value="1"/>
</dbReference>
<reference evidence="7 8" key="1">
    <citation type="submission" date="2015-03" db="EMBL/GenBank/DDBJ databases">
        <title>RNA-seq based gene annotation and comparative genomics of four Zymoseptoria species reveal species-specific pathogenicity related genes and transposable element activity.</title>
        <authorList>
            <person name="Grandaubert J."/>
            <person name="Bhattacharyya A."/>
            <person name="Stukenbrock E.H."/>
        </authorList>
    </citation>
    <scope>NUCLEOTIDE SEQUENCE [LARGE SCALE GENOMIC DNA]</scope>
    <source>
        <strain evidence="7 8">Zb18110</strain>
    </source>
</reference>
<dbReference type="CDD" id="cd02979">
    <property type="entry name" value="PHOX_C"/>
    <property type="match status" value="1"/>
</dbReference>
<dbReference type="PANTHER" id="PTHR43004:SF20">
    <property type="entry name" value="2-MONOOXYGENASE, PUTATIVE (AFU_ORTHOLOGUE AFUA_1G13660)-RELATED"/>
    <property type="match status" value="1"/>
</dbReference>
<dbReference type="InterPro" id="IPR038220">
    <property type="entry name" value="PHOX_C_sf"/>
</dbReference>
<dbReference type="InterPro" id="IPR050641">
    <property type="entry name" value="RIFMO-like"/>
</dbReference>
<sequence>MGEVLPTADEHTDVIIVGAGPAGLMASLSLSASGIPHQIIDKLGTRALNGRADGFHPRTLEIWNSFDIADKVESVGYRMSEIGFWGPHPDAPDEIVRQRRDVVNGGDIRQQRGITIHQGYIEAALMEGIRAQNGPFVQRGVKPSALSLDNLSCNDHSSYPITLEVDHLKEENLELWGGFPHSITPAGQIKEEYGWTGAFGRDSEDIVPHVSGVEGRRRTIRAKYLIGADGGHSWVRRQFPDHFLMEGVTSNSVFGVIDIIPVTDFPDIRKICTIMSAHGSVLLIPRENNLVRLYIRLADGQDNAKQVASLETAGKAFKIAQKIFQPYEIGYNYCDWSTVYTVGQRIANHYSYADRVFLAGDAVHTHTPSGGHGCNVSQQDTYNLGFKLAGVLQGQLAPSVLSTYESERRPIAQELIDLDTTLAKIYTSDSPASFEEVKRIYARVSDHGSGNHICYGSSLLVAAPEACEVSRASALRLGQRMPDAEIINHASGGLSSIHAQLKTNGRWRMLVFAGSLSDEESIKQVNPTGGKIAELLESVSPKSDSASTSKGIQVVLIHAGNPADLEVGALHSVYYPFNKTTGYDYNTVFAATSVAGVNEKNVYDILGIGKDAGAIVIIRPDQVVGWIGGVSHLDRLRTWLHTFMVLRE</sequence>
<dbReference type="PRINTS" id="PR00420">
    <property type="entry name" value="RNGMNOXGNASE"/>
</dbReference>
<dbReference type="Pfam" id="PF07976">
    <property type="entry name" value="Phe_hydrox_dim"/>
    <property type="match status" value="1"/>
</dbReference>
<keyword evidence="8" id="KW-1185">Reference proteome</keyword>
<dbReference type="AlphaFoldDB" id="A0A0F4G9S9"/>
<dbReference type="GO" id="GO:0016709">
    <property type="term" value="F:oxidoreductase activity, acting on paired donors, with incorporation or reduction of molecular oxygen, NAD(P)H as one donor, and incorporation of one atom of oxygen"/>
    <property type="evidence" value="ECO:0007669"/>
    <property type="project" value="UniProtKB-ARBA"/>
</dbReference>
<evidence type="ECO:0000313" key="8">
    <source>
        <dbReference type="Proteomes" id="UP000033647"/>
    </source>
</evidence>
<keyword evidence="4" id="KW-0560">Oxidoreductase</keyword>
<evidence type="ECO:0000259" key="6">
    <source>
        <dbReference type="Pfam" id="PF07976"/>
    </source>
</evidence>
<dbReference type="InterPro" id="IPR012941">
    <property type="entry name" value="Phe_hydrox_C_dim_dom"/>
</dbReference>
<feature type="domain" description="FAD-binding" evidence="5">
    <location>
        <begin position="12"/>
        <end position="131"/>
    </location>
</feature>
<organism evidence="7 8">
    <name type="scientific">Zymoseptoria brevis</name>
    <dbReference type="NCBI Taxonomy" id="1047168"/>
    <lineage>
        <taxon>Eukaryota</taxon>
        <taxon>Fungi</taxon>
        <taxon>Dikarya</taxon>
        <taxon>Ascomycota</taxon>
        <taxon>Pezizomycotina</taxon>
        <taxon>Dothideomycetes</taxon>
        <taxon>Dothideomycetidae</taxon>
        <taxon>Mycosphaerellales</taxon>
        <taxon>Mycosphaerellaceae</taxon>
        <taxon>Zymoseptoria</taxon>
    </lineage>
</organism>
<protein>
    <submittedName>
        <fullName evidence="7">Phenol 2-monooxygenase like protein</fullName>
    </submittedName>
</protein>
<dbReference type="SUPFAM" id="SSF51905">
    <property type="entry name" value="FAD/NAD(P)-binding domain"/>
    <property type="match status" value="1"/>
</dbReference>
<keyword evidence="3" id="KW-0274">FAD</keyword>
<dbReference type="Gene3D" id="3.50.50.60">
    <property type="entry name" value="FAD/NAD(P)-binding domain"/>
    <property type="match status" value="1"/>
</dbReference>
<dbReference type="PANTHER" id="PTHR43004">
    <property type="entry name" value="TRK SYSTEM POTASSIUM UPTAKE PROTEIN"/>
    <property type="match status" value="1"/>
</dbReference>
<dbReference type="InterPro" id="IPR036249">
    <property type="entry name" value="Thioredoxin-like_sf"/>
</dbReference>
<evidence type="ECO:0000313" key="7">
    <source>
        <dbReference type="EMBL" id="KJX93772.1"/>
    </source>
</evidence>
<dbReference type="EMBL" id="LAFY01004218">
    <property type="protein sequence ID" value="KJX93772.1"/>
    <property type="molecule type" value="Genomic_DNA"/>
</dbReference>
<dbReference type="InterPro" id="IPR002938">
    <property type="entry name" value="FAD-bd"/>
</dbReference>
<dbReference type="OrthoDB" id="1716816at2759"/>
<dbReference type="STRING" id="1047168.A0A0F4G9S9"/>
<comment type="similarity">
    <text evidence="1">Belongs to the PheA/TfdB FAD monooxygenase family.</text>
</comment>
<evidence type="ECO:0000256" key="3">
    <source>
        <dbReference type="ARBA" id="ARBA00022827"/>
    </source>
</evidence>
<proteinExistence type="inferred from homology"/>
<dbReference type="InterPro" id="IPR036188">
    <property type="entry name" value="FAD/NAD-bd_sf"/>
</dbReference>
<accession>A0A0F4G9S9</accession>